<dbReference type="Proteomes" id="UP000659654">
    <property type="component" value="Unassembled WGS sequence"/>
</dbReference>
<dbReference type="WBParaSite" id="BXY_1557500.1">
    <property type="protein sequence ID" value="BXY_1557500.1"/>
    <property type="gene ID" value="BXY_1557500"/>
</dbReference>
<gene>
    <name evidence="12" type="ORF">BXYJ_LOCUS5472</name>
</gene>
<dbReference type="InterPro" id="IPR023614">
    <property type="entry name" value="Porin_dom_sf"/>
</dbReference>
<evidence type="ECO:0000256" key="5">
    <source>
        <dbReference type="ARBA" id="ARBA00022692"/>
    </source>
</evidence>
<evidence type="ECO:0000256" key="10">
    <source>
        <dbReference type="ARBA" id="ARBA00023136"/>
    </source>
</evidence>
<dbReference type="OrthoDB" id="19656at2759"/>
<evidence type="ECO:0000313" key="13">
    <source>
        <dbReference type="Proteomes" id="UP000095284"/>
    </source>
</evidence>
<dbReference type="Proteomes" id="UP000582659">
    <property type="component" value="Unassembled WGS sequence"/>
</dbReference>
<evidence type="ECO:0000256" key="8">
    <source>
        <dbReference type="ARBA" id="ARBA00023114"/>
    </source>
</evidence>
<comment type="similarity">
    <text evidence="2">Belongs to the Tom40 family.</text>
</comment>
<dbReference type="GO" id="GO:0046930">
    <property type="term" value="C:pore complex"/>
    <property type="evidence" value="ECO:0007669"/>
    <property type="project" value="UniProtKB-KW"/>
</dbReference>
<dbReference type="eggNOG" id="KOG3296">
    <property type="taxonomic scope" value="Eukaryota"/>
</dbReference>
<dbReference type="GO" id="GO:0005741">
    <property type="term" value="C:mitochondrial outer membrane"/>
    <property type="evidence" value="ECO:0007669"/>
    <property type="project" value="UniProtKB-SubCell"/>
</dbReference>
<dbReference type="EMBL" id="CAJFCV020000002">
    <property type="protein sequence ID" value="CAG9102671.1"/>
    <property type="molecule type" value="Genomic_DNA"/>
</dbReference>
<dbReference type="AlphaFoldDB" id="A0A1I7SRB1"/>
<sequence>MGDQSAPHEAGPKYPNNPGSYDELHRKCRDIFPMCFEGAKVMLQKGLSQNFQVSHTLSISKANTGYRFGATYVGDKVAGPGESYPVILGDTDPQGNTSATVLHQFGDKYRVKLQSQVQQGKLAAAQAFIERRGANSSLGLTIVNPNLVANSGILVGQVLRRLTERLDLGAELIYQKEKGIPGGQMSVMSYAARYTTPYWTASAKFGETGLHCCYYHKQAPTLQFGVEFESNFRLGESLTTFAYQIDLPEADMTLRASADTSWTVGAVMEKKLSQQLPFSLALSGMLNHVKNEGKFGIGFIVG</sequence>
<evidence type="ECO:0000313" key="14">
    <source>
        <dbReference type="Proteomes" id="UP000659654"/>
    </source>
</evidence>
<dbReference type="Pfam" id="PF01459">
    <property type="entry name" value="Porin_3"/>
    <property type="match status" value="1"/>
</dbReference>
<evidence type="ECO:0000256" key="6">
    <source>
        <dbReference type="ARBA" id="ARBA00022787"/>
    </source>
</evidence>
<keyword evidence="9" id="KW-0496">Mitochondrion</keyword>
<evidence type="ECO:0000256" key="11">
    <source>
        <dbReference type="ARBA" id="ARBA00053506"/>
    </source>
</evidence>
<keyword evidence="8" id="KW-0406">Ion transport</keyword>
<evidence type="ECO:0000256" key="3">
    <source>
        <dbReference type="ARBA" id="ARBA00022448"/>
    </source>
</evidence>
<evidence type="ECO:0000313" key="15">
    <source>
        <dbReference type="WBParaSite" id="BXY_1557500.1"/>
    </source>
</evidence>
<keyword evidence="8" id="KW-0626">Porin</keyword>
<keyword evidence="6" id="KW-1000">Mitochondrion outer membrane</keyword>
<dbReference type="InterPro" id="IPR027246">
    <property type="entry name" value="Porin_Euk/Tom40"/>
</dbReference>
<evidence type="ECO:0000256" key="9">
    <source>
        <dbReference type="ARBA" id="ARBA00023128"/>
    </source>
</evidence>
<protein>
    <submittedName>
        <fullName evidence="12">(pine wood nematode) hypothetical protein</fullName>
    </submittedName>
</protein>
<dbReference type="PANTHER" id="PTHR10802">
    <property type="entry name" value="MITOCHONDRIAL IMPORT RECEPTOR SUBUNIT TOM40"/>
    <property type="match status" value="1"/>
</dbReference>
<keyword evidence="3" id="KW-0813">Transport</keyword>
<dbReference type="GO" id="GO:0008320">
    <property type="term" value="F:protein transmembrane transporter activity"/>
    <property type="evidence" value="ECO:0007669"/>
    <property type="project" value="InterPro"/>
</dbReference>
<dbReference type="CDD" id="cd07305">
    <property type="entry name" value="Porin3_Tom40"/>
    <property type="match status" value="1"/>
</dbReference>
<evidence type="ECO:0000256" key="1">
    <source>
        <dbReference type="ARBA" id="ARBA00004374"/>
    </source>
</evidence>
<dbReference type="GO" id="GO:0030150">
    <property type="term" value="P:protein import into mitochondrial matrix"/>
    <property type="evidence" value="ECO:0007669"/>
    <property type="project" value="InterPro"/>
</dbReference>
<dbReference type="EMBL" id="CAJFDI010000002">
    <property type="protein sequence ID" value="CAD5218079.1"/>
    <property type="molecule type" value="Genomic_DNA"/>
</dbReference>
<evidence type="ECO:0000256" key="7">
    <source>
        <dbReference type="ARBA" id="ARBA00022927"/>
    </source>
</evidence>
<name>A0A1I7SRB1_BURXY</name>
<evidence type="ECO:0000313" key="12">
    <source>
        <dbReference type="EMBL" id="CAD5218079.1"/>
    </source>
</evidence>
<keyword evidence="7" id="KW-0653">Protein transport</keyword>
<dbReference type="InterPro" id="IPR037930">
    <property type="entry name" value="Tom40"/>
</dbReference>
<keyword evidence="5" id="KW-0812">Transmembrane</keyword>
<dbReference type="SMR" id="A0A1I7SRB1"/>
<dbReference type="Gene3D" id="2.40.160.10">
    <property type="entry name" value="Porin"/>
    <property type="match status" value="1"/>
</dbReference>
<accession>A0A1I7SRB1</accession>
<keyword evidence="14" id="KW-1185">Reference proteome</keyword>
<comment type="subcellular location">
    <subcellularLocation>
        <location evidence="1">Mitochondrion outer membrane</location>
        <topology evidence="1">Multi-pass membrane protein</topology>
    </subcellularLocation>
</comment>
<reference evidence="15" key="1">
    <citation type="submission" date="2016-11" db="UniProtKB">
        <authorList>
            <consortium name="WormBaseParasite"/>
        </authorList>
    </citation>
    <scope>IDENTIFICATION</scope>
</reference>
<dbReference type="GO" id="GO:0015288">
    <property type="term" value="F:porin activity"/>
    <property type="evidence" value="ECO:0007669"/>
    <property type="project" value="UniProtKB-KW"/>
</dbReference>
<keyword evidence="4" id="KW-1134">Transmembrane beta strand</keyword>
<evidence type="ECO:0000256" key="2">
    <source>
        <dbReference type="ARBA" id="ARBA00010510"/>
    </source>
</evidence>
<proteinExistence type="inferred from homology"/>
<organism evidence="13 15">
    <name type="scientific">Bursaphelenchus xylophilus</name>
    <name type="common">Pinewood nematode worm</name>
    <name type="synonym">Aphelenchoides xylophilus</name>
    <dbReference type="NCBI Taxonomy" id="6326"/>
    <lineage>
        <taxon>Eukaryota</taxon>
        <taxon>Metazoa</taxon>
        <taxon>Ecdysozoa</taxon>
        <taxon>Nematoda</taxon>
        <taxon>Chromadorea</taxon>
        <taxon>Rhabditida</taxon>
        <taxon>Tylenchina</taxon>
        <taxon>Tylenchomorpha</taxon>
        <taxon>Aphelenchoidea</taxon>
        <taxon>Aphelenchoididae</taxon>
        <taxon>Bursaphelenchus</taxon>
    </lineage>
</organism>
<comment type="function">
    <text evidence="11">Channel-forming protein essential for import of protein precursors into mitochondria. Specifically required for nnt-1 accumulation in the mitochondria and may be involved in the secretion of daf-28/insulin from the mitochondria. Required for embryonic and larval development.</text>
</comment>
<dbReference type="FunFam" id="2.40.160.10:FF:000005">
    <property type="entry name" value="mitochondrial import receptor subunit TOM40 homolog"/>
    <property type="match status" value="1"/>
</dbReference>
<reference evidence="12" key="2">
    <citation type="submission" date="2020-09" db="EMBL/GenBank/DDBJ databases">
        <authorList>
            <person name="Kikuchi T."/>
        </authorList>
    </citation>
    <scope>NUCLEOTIDE SEQUENCE</scope>
    <source>
        <strain evidence="12">Ka4C1</strain>
    </source>
</reference>
<keyword evidence="10" id="KW-0472">Membrane</keyword>
<evidence type="ECO:0000256" key="4">
    <source>
        <dbReference type="ARBA" id="ARBA00022452"/>
    </source>
</evidence>
<dbReference type="Proteomes" id="UP000095284">
    <property type="component" value="Unplaced"/>
</dbReference>